<keyword evidence="4" id="KW-1185">Reference proteome</keyword>
<sequence>MFRVVGEINMKKYISDKNFLAGFIFFFVSAFYLISAFQIETKNLVSVEADFMPIIYGSLLLTTSIVLMITSFFKIRNTVVNKENKETDWKRIFSVIGLVFVYVLLMQYIGFIVTSIPFLFCLSVLLTPLYIKKNYIVYSIFSIVLPILAYFLFSYYLNLTMPSGFLF</sequence>
<dbReference type="KEGG" id="msu:MS0071"/>
<keyword evidence="1" id="KW-0472">Membrane</keyword>
<accession>Q65WI2</accession>
<protein>
    <recommendedName>
        <fullName evidence="2">DUF1468 domain-containing protein</fullName>
    </recommendedName>
</protein>
<proteinExistence type="predicted"/>
<dbReference type="HOGENOM" id="CLU_1592598_0_0_6"/>
<feature type="transmembrane region" description="Helical" evidence="1">
    <location>
        <begin position="20"/>
        <end position="39"/>
    </location>
</feature>
<dbReference type="Proteomes" id="UP000000607">
    <property type="component" value="Chromosome"/>
</dbReference>
<evidence type="ECO:0000259" key="2">
    <source>
        <dbReference type="Pfam" id="PF07331"/>
    </source>
</evidence>
<organism evidence="3 4">
    <name type="scientific">Mannheimia succiniciproducens (strain KCTC 0769BP / MBEL55E)</name>
    <dbReference type="NCBI Taxonomy" id="221988"/>
    <lineage>
        <taxon>Bacteria</taxon>
        <taxon>Pseudomonadati</taxon>
        <taxon>Pseudomonadota</taxon>
        <taxon>Gammaproteobacteria</taxon>
        <taxon>Pasteurellales</taxon>
        <taxon>Pasteurellaceae</taxon>
        <taxon>Basfia</taxon>
    </lineage>
</organism>
<evidence type="ECO:0000313" key="4">
    <source>
        <dbReference type="Proteomes" id="UP000000607"/>
    </source>
</evidence>
<dbReference type="EMBL" id="AE016827">
    <property type="protein sequence ID" value="AAU36678.1"/>
    <property type="molecule type" value="Genomic_DNA"/>
</dbReference>
<dbReference type="STRING" id="221988.MS0071"/>
<keyword evidence="1" id="KW-0812">Transmembrane</keyword>
<dbReference type="Pfam" id="PF07331">
    <property type="entry name" value="TctB"/>
    <property type="match status" value="1"/>
</dbReference>
<feature type="transmembrane region" description="Helical" evidence="1">
    <location>
        <begin position="92"/>
        <end position="109"/>
    </location>
</feature>
<feature type="transmembrane region" description="Helical" evidence="1">
    <location>
        <begin position="136"/>
        <end position="157"/>
    </location>
</feature>
<dbReference type="RefSeq" id="WP_011199255.1">
    <property type="nucleotide sequence ID" value="NC_006300.1"/>
</dbReference>
<name>Q65WI2_MANSM</name>
<evidence type="ECO:0000313" key="3">
    <source>
        <dbReference type="EMBL" id="AAU36678.1"/>
    </source>
</evidence>
<feature type="domain" description="DUF1468" evidence="2">
    <location>
        <begin position="20"/>
        <end position="162"/>
    </location>
</feature>
<gene>
    <name evidence="3" type="ordered locus">MS0071</name>
</gene>
<keyword evidence="1" id="KW-1133">Transmembrane helix</keyword>
<evidence type="ECO:0000256" key="1">
    <source>
        <dbReference type="SAM" id="Phobius"/>
    </source>
</evidence>
<dbReference type="eggNOG" id="ENOG5032DZG">
    <property type="taxonomic scope" value="Bacteria"/>
</dbReference>
<reference evidence="3 4" key="1">
    <citation type="journal article" date="2004" name="Nat. Biotechnol.">
        <title>The genome sequence of the capnophilic rumen bacterium Mannheimia succiniciproducens.</title>
        <authorList>
            <person name="Hong S.H."/>
            <person name="Kim J.S."/>
            <person name="Lee S.Y."/>
            <person name="In Y.H."/>
            <person name="Choi S.S."/>
            <person name="Rih J.-K."/>
            <person name="Kim C.H."/>
            <person name="Jeong H."/>
            <person name="Hur C.G."/>
            <person name="Kim J.J."/>
        </authorList>
    </citation>
    <scope>NUCLEOTIDE SEQUENCE [LARGE SCALE GENOMIC DNA]</scope>
    <source>
        <strain evidence="4">KCTC 0769BP / MBEL55E</strain>
    </source>
</reference>
<feature type="transmembrane region" description="Helical" evidence="1">
    <location>
        <begin position="51"/>
        <end position="72"/>
    </location>
</feature>
<dbReference type="AlphaFoldDB" id="Q65WI2"/>
<dbReference type="InterPro" id="IPR009936">
    <property type="entry name" value="DUF1468"/>
</dbReference>